<evidence type="ECO:0000256" key="2">
    <source>
        <dbReference type="ARBA" id="ARBA00022630"/>
    </source>
</evidence>
<feature type="region of interest" description="Disordered" evidence="5">
    <location>
        <begin position="675"/>
        <end position="697"/>
    </location>
</feature>
<keyword evidence="4" id="KW-0560">Oxidoreductase</keyword>
<dbReference type="eggNOG" id="KOG2495">
    <property type="taxonomic scope" value="Eukaryota"/>
</dbReference>
<protein>
    <recommendedName>
        <fullName evidence="6">RGS domain-containing protein</fullName>
    </recommendedName>
</protein>
<evidence type="ECO:0000259" key="6">
    <source>
        <dbReference type="PROSITE" id="PS50132"/>
    </source>
</evidence>
<dbReference type="AlphaFoldDB" id="S2JS59"/>
<dbReference type="InterPro" id="IPR023753">
    <property type="entry name" value="FAD/NAD-binding_dom"/>
</dbReference>
<dbReference type="PANTHER" id="PTHR43735:SF3">
    <property type="entry name" value="FERROPTOSIS SUPPRESSOR PROTEIN 1"/>
    <property type="match status" value="1"/>
</dbReference>
<feature type="region of interest" description="Disordered" evidence="5">
    <location>
        <begin position="487"/>
        <end position="508"/>
    </location>
</feature>
<organism evidence="7 8">
    <name type="scientific">Mucor circinelloides f. circinelloides (strain 1006PhL)</name>
    <name type="common">Mucormycosis agent</name>
    <name type="synonym">Calyptromyces circinelloides</name>
    <dbReference type="NCBI Taxonomy" id="1220926"/>
    <lineage>
        <taxon>Eukaryota</taxon>
        <taxon>Fungi</taxon>
        <taxon>Fungi incertae sedis</taxon>
        <taxon>Mucoromycota</taxon>
        <taxon>Mucoromycotina</taxon>
        <taxon>Mucoromycetes</taxon>
        <taxon>Mucorales</taxon>
        <taxon>Mucorineae</taxon>
        <taxon>Mucoraceae</taxon>
        <taxon>Mucor</taxon>
    </lineage>
</organism>
<reference evidence="8" key="1">
    <citation type="submission" date="2013-05" db="EMBL/GenBank/DDBJ databases">
        <title>The Genome sequence of Mucor circinelloides f. circinelloides 1006PhL.</title>
        <authorList>
            <consortium name="The Broad Institute Genomics Platform"/>
            <person name="Cuomo C."/>
            <person name="Earl A."/>
            <person name="Findley K."/>
            <person name="Lee S.C."/>
            <person name="Walker B."/>
            <person name="Young S."/>
            <person name="Zeng Q."/>
            <person name="Gargeya S."/>
            <person name="Fitzgerald M."/>
            <person name="Haas B."/>
            <person name="Abouelleil A."/>
            <person name="Allen A.W."/>
            <person name="Alvarado L."/>
            <person name="Arachchi H.M."/>
            <person name="Berlin A.M."/>
            <person name="Chapman S.B."/>
            <person name="Gainer-Dewar J."/>
            <person name="Goldberg J."/>
            <person name="Griggs A."/>
            <person name="Gujja S."/>
            <person name="Hansen M."/>
            <person name="Howarth C."/>
            <person name="Imamovic A."/>
            <person name="Ireland A."/>
            <person name="Larimer J."/>
            <person name="McCowan C."/>
            <person name="Murphy C."/>
            <person name="Pearson M."/>
            <person name="Poon T.W."/>
            <person name="Priest M."/>
            <person name="Roberts A."/>
            <person name="Saif S."/>
            <person name="Shea T."/>
            <person name="Sisk P."/>
            <person name="Sykes S."/>
            <person name="Wortman J."/>
            <person name="Nusbaum C."/>
            <person name="Birren B."/>
        </authorList>
    </citation>
    <scope>NUCLEOTIDE SEQUENCE [LARGE SCALE GENOMIC DNA]</scope>
    <source>
        <strain evidence="8">1006PhL</strain>
    </source>
</reference>
<comment type="similarity">
    <text evidence="1">Belongs to the FAD-dependent oxidoreductase family.</text>
</comment>
<keyword evidence="8" id="KW-1185">Reference proteome</keyword>
<dbReference type="InterPro" id="IPR044926">
    <property type="entry name" value="RGS_subdomain_2"/>
</dbReference>
<keyword evidence="2" id="KW-0285">Flavoprotein</keyword>
<evidence type="ECO:0000256" key="1">
    <source>
        <dbReference type="ARBA" id="ARBA00006442"/>
    </source>
</evidence>
<dbReference type="VEuPathDB" id="FungiDB:HMPREF1544_00243"/>
<dbReference type="Pfam" id="PF07992">
    <property type="entry name" value="Pyr_redox_2"/>
    <property type="match status" value="1"/>
</dbReference>
<dbReference type="InParanoid" id="S2JS59"/>
<dbReference type="GO" id="GO:0004174">
    <property type="term" value="F:electron-transferring-flavoprotein dehydrogenase activity"/>
    <property type="evidence" value="ECO:0007669"/>
    <property type="project" value="TreeGrafter"/>
</dbReference>
<dbReference type="InterPro" id="IPR036305">
    <property type="entry name" value="RGS_sf"/>
</dbReference>
<dbReference type="Gene3D" id="1.10.167.10">
    <property type="entry name" value="Regulator of G-protein Signalling 4, domain 2"/>
    <property type="match status" value="1"/>
</dbReference>
<feature type="domain" description="RGS" evidence="6">
    <location>
        <begin position="39"/>
        <end position="145"/>
    </location>
</feature>
<sequence length="718" mass="80291">MVITHANSTATPVTRKDSVALSTRTLTTVSSFECREYKRLHEILSTPEQLAFFETYLQNIHAHESLLFIEALSELRHDTSYNHLEQIVNRIWKTFLMENAPLELNVKNKQAIGDDIKSHRWGILTKKEALDLFKDAEIEVKIFLNEKIAEFDQIYQPTSKITCYDPENTKYQKKVVIIGGGFTGFTVASILDPMPRFHVTLIDTKDSFEYTPGMIKLLVRPEETSSLRVRHDAYVKQGRVIIGYADQIVDDAKNVKVNDEYVPFDYLVIATGSTYLSKLKSFDTSSLYRLSELSTEHQQLKQAKSVLIIGGGLVGCELASEIASHTFPVPYNSKKKITLVDCHDTLVSRSSVKRQQNAAAYLKGLGVQVILNEKIVDFDSAENNTYLGSTGTRYAGYDKVFLATGTSPCNQILKGDGDVGFESCLDHWGRIKVKPTLQLDHWKYNHIFSGGDVTDVREEKTGYAATLAGVCIARNICRIEKGKAPLKQGSKGTLPAPNKPLHGIESRGGVGRQHLNTFKKTFSFLNPSWAALKYFDEKEFLNLVQGEARLTTKTAIGKKPRILDLDRDSSSDSCSILSVNSIISHHHILPHQQQQQTKKKTTSLAPCMPNRTLSTQSTIEVPLEISATNMSGSDIISIQHQDNILFPAAASVSTPALSTQRSSCACTFTSNELKPRPSTDVMPKEAQQQTLARRPKSNDEIRLIGTERELYHRKMNSQ</sequence>
<dbReference type="Proteomes" id="UP000014254">
    <property type="component" value="Unassembled WGS sequence"/>
</dbReference>
<gene>
    <name evidence="7" type="ORF">HMPREF1544_00243</name>
</gene>
<dbReference type="PRINTS" id="PR00469">
    <property type="entry name" value="PNDRDTASEII"/>
</dbReference>
<evidence type="ECO:0000313" key="8">
    <source>
        <dbReference type="Proteomes" id="UP000014254"/>
    </source>
</evidence>
<dbReference type="GO" id="GO:0050660">
    <property type="term" value="F:flavin adenine dinucleotide binding"/>
    <property type="evidence" value="ECO:0007669"/>
    <property type="project" value="TreeGrafter"/>
</dbReference>
<dbReference type="Pfam" id="PF00615">
    <property type="entry name" value="RGS"/>
    <property type="match status" value="1"/>
</dbReference>
<accession>S2JS59</accession>
<dbReference type="InterPro" id="IPR016137">
    <property type="entry name" value="RGS"/>
</dbReference>
<proteinExistence type="inferred from homology"/>
<dbReference type="InterPro" id="IPR036188">
    <property type="entry name" value="FAD/NAD-bd_sf"/>
</dbReference>
<keyword evidence="3" id="KW-0274">FAD</keyword>
<dbReference type="OMA" id="ILDPMPR"/>
<dbReference type="PANTHER" id="PTHR43735">
    <property type="entry name" value="APOPTOSIS-INDUCING FACTOR 1"/>
    <property type="match status" value="1"/>
</dbReference>
<dbReference type="STRING" id="1220926.S2JS59"/>
<evidence type="ECO:0000256" key="5">
    <source>
        <dbReference type="SAM" id="MobiDB-lite"/>
    </source>
</evidence>
<dbReference type="PRINTS" id="PR00368">
    <property type="entry name" value="FADPNR"/>
</dbReference>
<dbReference type="GO" id="GO:0005737">
    <property type="term" value="C:cytoplasm"/>
    <property type="evidence" value="ECO:0007669"/>
    <property type="project" value="TreeGrafter"/>
</dbReference>
<evidence type="ECO:0000313" key="7">
    <source>
        <dbReference type="EMBL" id="EPB92804.1"/>
    </source>
</evidence>
<dbReference type="PROSITE" id="PS50132">
    <property type="entry name" value="RGS"/>
    <property type="match status" value="1"/>
</dbReference>
<dbReference type="SUPFAM" id="SSF48097">
    <property type="entry name" value="Regulator of G-protein signaling, RGS"/>
    <property type="match status" value="1"/>
</dbReference>
<evidence type="ECO:0000256" key="3">
    <source>
        <dbReference type="ARBA" id="ARBA00022827"/>
    </source>
</evidence>
<dbReference type="SMART" id="SM00315">
    <property type="entry name" value="RGS"/>
    <property type="match status" value="1"/>
</dbReference>
<name>S2JS59_MUCC1</name>
<dbReference type="SUPFAM" id="SSF51905">
    <property type="entry name" value="FAD/NAD(P)-binding domain"/>
    <property type="match status" value="1"/>
</dbReference>
<dbReference type="EMBL" id="KE123897">
    <property type="protein sequence ID" value="EPB92804.1"/>
    <property type="molecule type" value="Genomic_DNA"/>
</dbReference>
<dbReference type="Gene3D" id="3.50.50.100">
    <property type="match status" value="1"/>
</dbReference>
<dbReference type="OrthoDB" id="202203at2759"/>
<evidence type="ECO:0000256" key="4">
    <source>
        <dbReference type="ARBA" id="ARBA00023002"/>
    </source>
</evidence>